<feature type="transmembrane region" description="Helical" evidence="1">
    <location>
        <begin position="181"/>
        <end position="198"/>
    </location>
</feature>
<name>A0A127F7P0_STEDE</name>
<accession>A0A127F7P0</accession>
<reference evidence="2 3" key="1">
    <citation type="submission" date="2015-06" db="EMBL/GenBank/DDBJ databases">
        <title>A Comprehensive Approach to Explore the Metabolic and Phylogenetic Diversity of Bacterial Steroid Degradation in the Environment: Testosterone as an Example.</title>
        <authorList>
            <person name="Yang F.-C."/>
            <person name="Chen Y.-L."/>
            <person name="Yu C.-P."/>
            <person name="Tang S.-L."/>
            <person name="Wang P.-H."/>
            <person name="Ismail W."/>
            <person name="Wang C.-H."/>
            <person name="Yang C.-Y."/>
            <person name="Chiang Y.-R."/>
        </authorList>
    </citation>
    <scope>NUCLEOTIDE SEQUENCE [LARGE SCALE GENOMIC DNA]</scope>
    <source>
        <strain evidence="2 3">DSM 18526</strain>
    </source>
</reference>
<dbReference type="Proteomes" id="UP000070250">
    <property type="component" value="Chromosome"/>
</dbReference>
<feature type="transmembrane region" description="Helical" evidence="1">
    <location>
        <begin position="335"/>
        <end position="352"/>
    </location>
</feature>
<feature type="transmembrane region" description="Helical" evidence="1">
    <location>
        <begin position="26"/>
        <end position="43"/>
    </location>
</feature>
<feature type="transmembrane region" description="Helical" evidence="1">
    <location>
        <begin position="55"/>
        <end position="78"/>
    </location>
</feature>
<keyword evidence="1" id="KW-0812">Transmembrane</keyword>
<evidence type="ECO:0000313" key="2">
    <source>
        <dbReference type="EMBL" id="AMN46427.1"/>
    </source>
</evidence>
<dbReference type="InterPro" id="IPR051533">
    <property type="entry name" value="WaaL-like"/>
</dbReference>
<feature type="transmembrane region" description="Helical" evidence="1">
    <location>
        <begin position="153"/>
        <end position="169"/>
    </location>
</feature>
<evidence type="ECO:0000256" key="1">
    <source>
        <dbReference type="SAM" id="Phobius"/>
    </source>
</evidence>
<gene>
    <name evidence="2" type="ORF">ACG33_04775</name>
</gene>
<keyword evidence="3" id="KW-1185">Reference proteome</keyword>
<dbReference type="KEGG" id="sdf:ACG33_04775"/>
<feature type="transmembrane region" description="Helical" evidence="1">
    <location>
        <begin position="313"/>
        <end position="329"/>
    </location>
</feature>
<proteinExistence type="predicted"/>
<dbReference type="PANTHER" id="PTHR37422:SF13">
    <property type="entry name" value="LIPOPOLYSACCHARIDE BIOSYNTHESIS PROTEIN PA4999-RELATED"/>
    <property type="match status" value="1"/>
</dbReference>
<feature type="transmembrane region" description="Helical" evidence="1">
    <location>
        <begin position="129"/>
        <end position="147"/>
    </location>
</feature>
<keyword evidence="1" id="KW-0472">Membrane</keyword>
<feature type="transmembrane region" description="Helical" evidence="1">
    <location>
        <begin position="104"/>
        <end position="122"/>
    </location>
</feature>
<evidence type="ECO:0000313" key="3">
    <source>
        <dbReference type="Proteomes" id="UP000070250"/>
    </source>
</evidence>
<dbReference type="AlphaFoldDB" id="A0A127F7P0"/>
<evidence type="ECO:0008006" key="4">
    <source>
        <dbReference type="Google" id="ProtNLM"/>
    </source>
</evidence>
<feature type="transmembrane region" description="Helical" evidence="1">
    <location>
        <begin position="280"/>
        <end position="301"/>
    </location>
</feature>
<protein>
    <recommendedName>
        <fullName evidence="4">O-antigen polymerase</fullName>
    </recommendedName>
</protein>
<keyword evidence="1" id="KW-1133">Transmembrane helix</keyword>
<organism evidence="2 3">
    <name type="scientific">Steroidobacter denitrificans</name>
    <dbReference type="NCBI Taxonomy" id="465721"/>
    <lineage>
        <taxon>Bacteria</taxon>
        <taxon>Pseudomonadati</taxon>
        <taxon>Pseudomonadota</taxon>
        <taxon>Gammaproteobacteria</taxon>
        <taxon>Steroidobacterales</taxon>
        <taxon>Steroidobacteraceae</taxon>
        <taxon>Steroidobacter</taxon>
    </lineage>
</organism>
<sequence>MLALMFFLYGLLLSASWDISLHSEIANSVAIILLWIATINRPFTQEGMKRVVNWFMVFMILVAIILALLGLIKFLLFLRGHRLAFVEAASAGRYPWGTSLTVDYNMYALSILAGAIGTLSWLLSTHSTIRRIVASGLFIGLCVVGFLAGSRRFWIIAPVSFALLTLGLIRQRNGSTARRGFAVLFIMLAVGAVALYKTDTVDWNELMGTGWDLQYRLATLLDAESSGGMEGRFSRWQFSLHLLTDMRVWVGNGFDYLSLYSCKFEDCSGAGYPHNPLISALLYAGVPGMLSVLALVLYFMYCGMRLLLMDRGMPFLGTLLIVHLPFTMISSNGPFAVKSIFVIGLLCSFYLWQEMRYQEKDGSMRLQRLFSGFRGAL</sequence>
<dbReference type="PANTHER" id="PTHR37422">
    <property type="entry name" value="TEICHURONIC ACID BIOSYNTHESIS PROTEIN TUAE"/>
    <property type="match status" value="1"/>
</dbReference>
<dbReference type="EMBL" id="CP011971">
    <property type="protein sequence ID" value="AMN46427.1"/>
    <property type="molecule type" value="Genomic_DNA"/>
</dbReference>